<keyword evidence="1" id="KW-1133">Transmembrane helix</keyword>
<feature type="transmembrane region" description="Helical" evidence="1">
    <location>
        <begin position="120"/>
        <end position="142"/>
    </location>
</feature>
<sequence length="243" mass="27527">MDAMSDLYSTVDRIDKNMEESCLQVEGEDLSASDVNVYITIDPASLQKLQKKRKKRTAHKTSLEALFRDCMEELDLETECQVCCTKRGLLMIFEAVLALTLLLISAISYPGDFGYEPQPYFIVVNSLNLVMCLLHLIYQSLAGNFSEFTALRKALSFVAEFFLLVLQVISFIVVVAAGRPEANVVIFTILTLVQCACLIMSLIFSNQEIALQRVNSLTKSKKERLRRKKMAKKKYKRLHHSGI</sequence>
<keyword evidence="3" id="KW-1185">Reference proteome</keyword>
<protein>
    <submittedName>
        <fullName evidence="2">Uncharacterized protein</fullName>
    </submittedName>
</protein>
<dbReference type="Proteomes" id="UP001152320">
    <property type="component" value="Chromosome 8"/>
</dbReference>
<dbReference type="AlphaFoldDB" id="A0A9Q1H9R2"/>
<evidence type="ECO:0000313" key="3">
    <source>
        <dbReference type="Proteomes" id="UP001152320"/>
    </source>
</evidence>
<accession>A0A9Q1H9R2</accession>
<gene>
    <name evidence="2" type="ORF">HOLleu_18827</name>
</gene>
<organism evidence="2 3">
    <name type="scientific">Holothuria leucospilota</name>
    <name type="common">Black long sea cucumber</name>
    <name type="synonym">Mertensiothuria leucospilota</name>
    <dbReference type="NCBI Taxonomy" id="206669"/>
    <lineage>
        <taxon>Eukaryota</taxon>
        <taxon>Metazoa</taxon>
        <taxon>Echinodermata</taxon>
        <taxon>Eleutherozoa</taxon>
        <taxon>Echinozoa</taxon>
        <taxon>Holothuroidea</taxon>
        <taxon>Aspidochirotacea</taxon>
        <taxon>Aspidochirotida</taxon>
        <taxon>Holothuriidae</taxon>
        <taxon>Holothuria</taxon>
    </lineage>
</organism>
<dbReference type="EMBL" id="JAIZAY010000008">
    <property type="protein sequence ID" value="KAJ8037890.1"/>
    <property type="molecule type" value="Genomic_DNA"/>
</dbReference>
<evidence type="ECO:0000256" key="1">
    <source>
        <dbReference type="SAM" id="Phobius"/>
    </source>
</evidence>
<comment type="caution">
    <text evidence="2">The sequence shown here is derived from an EMBL/GenBank/DDBJ whole genome shotgun (WGS) entry which is preliminary data.</text>
</comment>
<feature type="transmembrane region" description="Helical" evidence="1">
    <location>
        <begin position="184"/>
        <end position="204"/>
    </location>
</feature>
<feature type="transmembrane region" description="Helical" evidence="1">
    <location>
        <begin position="154"/>
        <end position="178"/>
    </location>
</feature>
<evidence type="ECO:0000313" key="2">
    <source>
        <dbReference type="EMBL" id="KAJ8037890.1"/>
    </source>
</evidence>
<reference evidence="2" key="1">
    <citation type="submission" date="2021-10" db="EMBL/GenBank/DDBJ databases">
        <title>Tropical sea cucumber genome reveals ecological adaptation and Cuvierian tubules defense mechanism.</title>
        <authorList>
            <person name="Chen T."/>
        </authorList>
    </citation>
    <scope>NUCLEOTIDE SEQUENCE</scope>
    <source>
        <strain evidence="2">Nanhai2018</strain>
        <tissue evidence="2">Muscle</tissue>
    </source>
</reference>
<name>A0A9Q1H9R2_HOLLE</name>
<keyword evidence="1" id="KW-0812">Transmembrane</keyword>
<feature type="transmembrane region" description="Helical" evidence="1">
    <location>
        <begin position="89"/>
        <end position="108"/>
    </location>
</feature>
<proteinExistence type="predicted"/>
<keyword evidence="1" id="KW-0472">Membrane</keyword>